<gene>
    <name evidence="3" type="primary">traL</name>
    <name evidence="3" type="ORF">NSCAC_0760</name>
</gene>
<dbReference type="AlphaFoldDB" id="A0A7G1Q934"/>
<feature type="region of interest" description="Disordered" evidence="1">
    <location>
        <begin position="243"/>
        <end position="270"/>
    </location>
</feature>
<dbReference type="Gene3D" id="3.40.50.300">
    <property type="entry name" value="P-loop containing nucleotide triphosphate hydrolases"/>
    <property type="match status" value="1"/>
</dbReference>
<evidence type="ECO:0000313" key="3">
    <source>
        <dbReference type="EMBL" id="CAB1275625.1"/>
    </source>
</evidence>
<dbReference type="Proteomes" id="UP000516072">
    <property type="component" value="Chromosome"/>
</dbReference>
<keyword evidence="4" id="KW-1185">Reference proteome</keyword>
<dbReference type="KEGG" id="ntg:NSCAC_0760"/>
<dbReference type="InterPro" id="IPR002586">
    <property type="entry name" value="CobQ/CobB/MinD/ParA_Nub-bd_dom"/>
</dbReference>
<evidence type="ECO:0000259" key="2">
    <source>
        <dbReference type="Pfam" id="PF01656"/>
    </source>
</evidence>
<feature type="compositionally biased region" description="Basic residues" evidence="1">
    <location>
        <begin position="259"/>
        <end position="270"/>
    </location>
</feature>
<dbReference type="InterPro" id="IPR027417">
    <property type="entry name" value="P-loop_NTPase"/>
</dbReference>
<dbReference type="SUPFAM" id="SSF52540">
    <property type="entry name" value="P-loop containing nucleoside triphosphate hydrolases"/>
    <property type="match status" value="1"/>
</dbReference>
<organism evidence="3 4">
    <name type="scientific">Candidatus Nitrosacidococcus tergens</name>
    <dbReference type="NCBI Taxonomy" id="553981"/>
    <lineage>
        <taxon>Bacteria</taxon>
        <taxon>Pseudomonadati</taxon>
        <taxon>Pseudomonadota</taxon>
        <taxon>Gammaproteobacteria</taxon>
        <taxon>Chromatiales</taxon>
        <taxon>Chromatiaceae</taxon>
        <taxon>Candidatus Nitrosacidococcus</taxon>
    </lineage>
</organism>
<dbReference type="RefSeq" id="WP_232085986.1">
    <property type="nucleotide sequence ID" value="NZ_LR778175.1"/>
</dbReference>
<protein>
    <submittedName>
        <fullName evidence="3">Protein TraL</fullName>
    </submittedName>
</protein>
<feature type="domain" description="CobQ/CobB/MinD/ParA nucleotide binding" evidence="2">
    <location>
        <begin position="9"/>
        <end position="188"/>
    </location>
</feature>
<proteinExistence type="predicted"/>
<accession>A0A7G1Q934</accession>
<evidence type="ECO:0000313" key="4">
    <source>
        <dbReference type="Proteomes" id="UP000516072"/>
    </source>
</evidence>
<name>A0A7G1Q934_9GAMM</name>
<dbReference type="EMBL" id="LR778175">
    <property type="protein sequence ID" value="CAB1275625.1"/>
    <property type="molecule type" value="Genomic_DNA"/>
</dbReference>
<dbReference type="Pfam" id="PF01656">
    <property type="entry name" value="CbiA"/>
    <property type="match status" value="1"/>
</dbReference>
<reference evidence="3 4" key="1">
    <citation type="submission" date="2020-03" db="EMBL/GenBank/DDBJ databases">
        <authorList>
            <person name="Picone N."/>
        </authorList>
    </citation>
    <scope>NUCLEOTIDE SEQUENCE [LARGE SCALE GENOMIC DNA]</scope>
    <source>
        <strain evidence="3">NSCAC1</strain>
    </source>
</reference>
<feature type="compositionally biased region" description="Polar residues" evidence="1">
    <location>
        <begin position="243"/>
        <end position="253"/>
    </location>
</feature>
<sequence length="270" mass="30387">MAKAHFTLQGKGGVGKSLVSALIAQHRQGNGISLVCIDTDPVNATFTGYSAFPVERVELLKDNTIDEREFDRLIEIITENRNSEIVIDNGSSSFIPLSSYLIENEAIEMLHEMGHEIFIHPVITGGQSLMDTLSGFDSLARQFPESAKIIVWLNQYFGNIEKEDKTFEKMKVYQDHKDRVAGIINIPRNSGATFGEDMQQMLESRMTFEQAIKSDQFKLMSKHRLKMMKKILFDQMNPVLGVTASTTNKSDSGNEPPPRRIRKRSKAASE</sequence>
<evidence type="ECO:0000256" key="1">
    <source>
        <dbReference type="SAM" id="MobiDB-lite"/>
    </source>
</evidence>